<comment type="similarity">
    <text evidence="1">Belongs to the ABC transporter superfamily.</text>
</comment>
<keyword evidence="2" id="KW-0813">Transport</keyword>
<organism evidence="7">
    <name type="scientific">Chitiniphilus shinanonensis</name>
    <dbReference type="NCBI Taxonomy" id="553088"/>
    <lineage>
        <taxon>Bacteria</taxon>
        <taxon>Pseudomonadati</taxon>
        <taxon>Pseudomonadota</taxon>
        <taxon>Betaproteobacteria</taxon>
        <taxon>Neisseriales</taxon>
        <taxon>Chitinibacteraceae</taxon>
        <taxon>Chitiniphilus</taxon>
    </lineage>
</organism>
<gene>
    <name evidence="7" type="primary">csbM</name>
</gene>
<dbReference type="GO" id="GO:0005524">
    <property type="term" value="F:ATP binding"/>
    <property type="evidence" value="ECO:0007669"/>
    <property type="project" value="UniProtKB-KW"/>
</dbReference>
<sequence length="253" mass="27022">MVGAGMSEALVSLHNVTLAYRRHPAVHHVSGTLARGSLTAVVGPNGAGKSTLLKGILGQLPAQEGKVMLHLPASCIAYLPQQSALERQFPITVLDAVLLGAWTRRGLLGGIAHGERERALTALGEVGLSGFAARPVGTLSVGQFQRVLFARLMMQDAELILLDEPFNAIDARTTADLLALVHRWHAAGRTVLAVLHDHQQVRAHFPSTLLLARRLIAWGDSAEVLSAAHLQAAQDMIEAWDDHARPCAPELAA</sequence>
<dbReference type="PANTHER" id="PTHR42734">
    <property type="entry name" value="METAL TRANSPORT SYSTEM ATP-BINDING PROTEIN TM_0124-RELATED"/>
    <property type="match status" value="1"/>
</dbReference>
<evidence type="ECO:0000256" key="5">
    <source>
        <dbReference type="ARBA" id="ARBA00022840"/>
    </source>
</evidence>
<dbReference type="SUPFAM" id="SSF52540">
    <property type="entry name" value="P-loop containing nucleoside triphosphate hydrolases"/>
    <property type="match status" value="1"/>
</dbReference>
<dbReference type="CDD" id="cd03235">
    <property type="entry name" value="ABC_Metallic_Cations"/>
    <property type="match status" value="1"/>
</dbReference>
<dbReference type="Gene3D" id="3.40.50.300">
    <property type="entry name" value="P-loop containing nucleotide triphosphate hydrolases"/>
    <property type="match status" value="1"/>
</dbReference>
<dbReference type="InterPro" id="IPR003593">
    <property type="entry name" value="AAA+_ATPase"/>
</dbReference>
<evidence type="ECO:0000256" key="1">
    <source>
        <dbReference type="ARBA" id="ARBA00005417"/>
    </source>
</evidence>
<dbReference type="PROSITE" id="PS50893">
    <property type="entry name" value="ABC_TRANSPORTER_2"/>
    <property type="match status" value="1"/>
</dbReference>
<dbReference type="InterPro" id="IPR017871">
    <property type="entry name" value="ABC_transporter-like_CS"/>
</dbReference>
<dbReference type="EMBL" id="AB649130">
    <property type="protein sequence ID" value="BAK53916.1"/>
    <property type="molecule type" value="Genomic_DNA"/>
</dbReference>
<dbReference type="GO" id="GO:0016887">
    <property type="term" value="F:ATP hydrolysis activity"/>
    <property type="evidence" value="ECO:0007669"/>
    <property type="project" value="InterPro"/>
</dbReference>
<feature type="domain" description="ABC transporter" evidence="6">
    <location>
        <begin position="11"/>
        <end position="238"/>
    </location>
</feature>
<dbReference type="InterPro" id="IPR050153">
    <property type="entry name" value="Metal_Ion_Import_ABC"/>
</dbReference>
<reference evidence="7" key="1">
    <citation type="journal article" date="2012" name="J. Biosci. Bioeng.">
        <title>Isolation of genes coding for chitin-degrading enzymes in the novel chitinolytic bacterium, Chitiniphilus shinanonensis, and characterization of a gene coding for a family 19 chitinase.</title>
        <authorList>
            <person name="Huang L."/>
            <person name="Garbulewska E."/>
            <person name="Sato K."/>
            <person name="Kato Y."/>
            <person name="Nogawa M."/>
            <person name="Taguchi G."/>
            <person name="Shimosaka M."/>
        </authorList>
    </citation>
    <scope>NUCLEOTIDE SEQUENCE</scope>
    <source>
        <strain evidence="7">SAY3</strain>
    </source>
</reference>
<dbReference type="PROSITE" id="PS00211">
    <property type="entry name" value="ABC_TRANSPORTER_1"/>
    <property type="match status" value="1"/>
</dbReference>
<dbReference type="Pfam" id="PF00005">
    <property type="entry name" value="ABC_tran"/>
    <property type="match status" value="1"/>
</dbReference>
<dbReference type="AlphaFoldDB" id="F8WSS9"/>
<dbReference type="InterPro" id="IPR027417">
    <property type="entry name" value="P-loop_NTPase"/>
</dbReference>
<evidence type="ECO:0000256" key="4">
    <source>
        <dbReference type="ARBA" id="ARBA00022741"/>
    </source>
</evidence>
<keyword evidence="3" id="KW-0472">Membrane</keyword>
<keyword evidence="5 7" id="KW-0067">ATP-binding</keyword>
<dbReference type="SMART" id="SM00382">
    <property type="entry name" value="AAA"/>
    <property type="match status" value="1"/>
</dbReference>
<keyword evidence="4" id="KW-0547">Nucleotide-binding</keyword>
<evidence type="ECO:0000313" key="7">
    <source>
        <dbReference type="EMBL" id="BAK53916.1"/>
    </source>
</evidence>
<keyword evidence="3" id="KW-1003">Cell membrane</keyword>
<dbReference type="PANTHER" id="PTHR42734:SF5">
    <property type="entry name" value="IRON TRANSPORT SYSTEM ATP-BINDING PROTEIN HI_0361-RELATED"/>
    <property type="match status" value="1"/>
</dbReference>
<accession>F8WSS9</accession>
<evidence type="ECO:0000259" key="6">
    <source>
        <dbReference type="PROSITE" id="PS50893"/>
    </source>
</evidence>
<evidence type="ECO:0000256" key="3">
    <source>
        <dbReference type="ARBA" id="ARBA00022475"/>
    </source>
</evidence>
<name>F8WSS9_9NEIS</name>
<dbReference type="InterPro" id="IPR003439">
    <property type="entry name" value="ABC_transporter-like_ATP-bd"/>
</dbReference>
<proteinExistence type="inferred from homology"/>
<evidence type="ECO:0000256" key="2">
    <source>
        <dbReference type="ARBA" id="ARBA00022448"/>
    </source>
</evidence>
<protein>
    <submittedName>
        <fullName evidence="7">Zinc/manganese transport system, ATP-binding protein</fullName>
    </submittedName>
</protein>